<dbReference type="Gene3D" id="3.30.420.150">
    <property type="entry name" value="Exopolyphosphatase. Domain 2"/>
    <property type="match status" value="1"/>
</dbReference>
<dbReference type="AlphaFoldDB" id="A0A7U4QM55"/>
<name>A0A7U4QM55_DESA2</name>
<proteinExistence type="predicted"/>
<dbReference type="Gene3D" id="3.30.420.40">
    <property type="match status" value="1"/>
</dbReference>
<feature type="domain" description="Ppx/GppA phosphatase N-terminal" evidence="1">
    <location>
        <begin position="26"/>
        <end position="305"/>
    </location>
</feature>
<dbReference type="CDD" id="cd24054">
    <property type="entry name" value="ASKHA_NBD_AaPPX-GppA_MtPPX2-like"/>
    <property type="match status" value="1"/>
</dbReference>
<dbReference type="PANTHER" id="PTHR30005:SF0">
    <property type="entry name" value="RETROGRADE REGULATION PROTEIN 2"/>
    <property type="match status" value="1"/>
</dbReference>
<dbReference type="KEGG" id="daw:HS1_002101"/>
<organism evidence="2 3">
    <name type="scientific">Desulfofervidus auxilii</name>
    <dbReference type="NCBI Taxonomy" id="1621989"/>
    <lineage>
        <taxon>Bacteria</taxon>
        <taxon>Pseudomonadati</taxon>
        <taxon>Thermodesulfobacteriota</taxon>
        <taxon>Candidatus Desulfofervidia</taxon>
        <taxon>Candidatus Desulfofervidales</taxon>
        <taxon>Candidatus Desulfofervidaceae</taxon>
        <taxon>Candidatus Desulfofervidus</taxon>
    </lineage>
</organism>
<sequence>MKPCFASIDVGTHTTRLLIAVPRNDRLEPVLKKRVITKLGFYFNSGPPGGEAGQLSDEGINSLVDTLSQYAQDMKTHKVKNYQAVATAVLREAKNREEIIELIKKKTGIQIKVISGEFEAELTTKGVLSTLEIPQKSTLIADIGGGSTELIWENKKRKAVSLALGATHLTQSFLKHDPPLNQEIKEAFCKAKEVIQASNFPSPVFLVGTAGSISTLAALDLKMTVYQPHLINGHILTKNSIETIFSTLCSMNAQQRLTLPGLEPGREEIILGGSIIALCLLELFHQDRMIVSEGGLLEGVLVDYLFKNEGKKYKFLI</sequence>
<dbReference type="InterPro" id="IPR003695">
    <property type="entry name" value="Ppx_GppA_N"/>
</dbReference>
<dbReference type="Pfam" id="PF02541">
    <property type="entry name" value="Ppx-GppA"/>
    <property type="match status" value="1"/>
</dbReference>
<gene>
    <name evidence="2" type="ORF">HS1_002101</name>
</gene>
<keyword evidence="3" id="KW-1185">Reference proteome</keyword>
<evidence type="ECO:0000313" key="3">
    <source>
        <dbReference type="Proteomes" id="UP000070560"/>
    </source>
</evidence>
<dbReference type="SUPFAM" id="SSF53067">
    <property type="entry name" value="Actin-like ATPase domain"/>
    <property type="match status" value="2"/>
</dbReference>
<dbReference type="GO" id="GO:0016462">
    <property type="term" value="F:pyrophosphatase activity"/>
    <property type="evidence" value="ECO:0007669"/>
    <property type="project" value="TreeGrafter"/>
</dbReference>
<dbReference type="Proteomes" id="UP000070560">
    <property type="component" value="Chromosome"/>
</dbReference>
<accession>A0A7U4QM55</accession>
<dbReference type="PANTHER" id="PTHR30005">
    <property type="entry name" value="EXOPOLYPHOSPHATASE"/>
    <property type="match status" value="1"/>
</dbReference>
<dbReference type="EMBL" id="CP013015">
    <property type="protein sequence ID" value="AMM41887.1"/>
    <property type="molecule type" value="Genomic_DNA"/>
</dbReference>
<dbReference type="InterPro" id="IPR043129">
    <property type="entry name" value="ATPase_NBD"/>
</dbReference>
<evidence type="ECO:0000259" key="1">
    <source>
        <dbReference type="Pfam" id="PF02541"/>
    </source>
</evidence>
<reference evidence="2 3" key="1">
    <citation type="submission" date="2015-10" db="EMBL/GenBank/DDBJ databases">
        <title>Candidatus Desulfofervidus auxilii, a hydrogenotrophic sulfate-reducing bacterium involved in the thermophilic anaerobic oxidation of methane.</title>
        <authorList>
            <person name="Krukenberg V."/>
            <person name="Richter M."/>
            <person name="Wegener G."/>
        </authorList>
    </citation>
    <scope>NUCLEOTIDE SEQUENCE [LARGE SCALE GENOMIC DNA]</scope>
    <source>
        <strain evidence="2 3">HS1</strain>
    </source>
</reference>
<protein>
    <submittedName>
        <fullName evidence="2">Exopolyphosphatase</fullName>
    </submittedName>
</protein>
<dbReference type="InterPro" id="IPR050273">
    <property type="entry name" value="GppA/Ppx_hydrolase"/>
</dbReference>
<evidence type="ECO:0000313" key="2">
    <source>
        <dbReference type="EMBL" id="AMM41887.1"/>
    </source>
</evidence>